<proteinExistence type="predicted"/>
<keyword evidence="4" id="KW-0406">Ion transport</keyword>
<dbReference type="AlphaFoldDB" id="A0A7J7N4E6"/>
<dbReference type="PANTHER" id="PTHR10110">
    <property type="entry name" value="SODIUM/HYDROGEN EXCHANGER"/>
    <property type="match status" value="1"/>
</dbReference>
<evidence type="ECO:0000256" key="5">
    <source>
        <dbReference type="SAM" id="Phobius"/>
    </source>
</evidence>
<dbReference type="GO" id="GO:0051453">
    <property type="term" value="P:regulation of intracellular pH"/>
    <property type="evidence" value="ECO:0007669"/>
    <property type="project" value="TreeGrafter"/>
</dbReference>
<protein>
    <recommendedName>
        <fullName evidence="8">Na+/H+ antiporter</fullName>
    </recommendedName>
</protein>
<organism evidence="6 7">
    <name type="scientific">Kingdonia uniflora</name>
    <dbReference type="NCBI Taxonomy" id="39325"/>
    <lineage>
        <taxon>Eukaryota</taxon>
        <taxon>Viridiplantae</taxon>
        <taxon>Streptophyta</taxon>
        <taxon>Embryophyta</taxon>
        <taxon>Tracheophyta</taxon>
        <taxon>Spermatophyta</taxon>
        <taxon>Magnoliopsida</taxon>
        <taxon>Ranunculales</taxon>
        <taxon>Circaeasteraceae</taxon>
        <taxon>Kingdonia</taxon>
    </lineage>
</organism>
<dbReference type="EMBL" id="JACGCM010001069">
    <property type="protein sequence ID" value="KAF6161944.1"/>
    <property type="molecule type" value="Genomic_DNA"/>
</dbReference>
<evidence type="ECO:0000256" key="1">
    <source>
        <dbReference type="ARBA" id="ARBA00022448"/>
    </source>
</evidence>
<feature type="transmembrane region" description="Helical" evidence="5">
    <location>
        <begin position="27"/>
        <end position="46"/>
    </location>
</feature>
<dbReference type="GO" id="GO:0015386">
    <property type="term" value="F:potassium:proton antiporter activity"/>
    <property type="evidence" value="ECO:0007669"/>
    <property type="project" value="TreeGrafter"/>
</dbReference>
<keyword evidence="5" id="KW-0472">Membrane</keyword>
<dbReference type="GO" id="GO:0005886">
    <property type="term" value="C:plasma membrane"/>
    <property type="evidence" value="ECO:0007669"/>
    <property type="project" value="TreeGrafter"/>
</dbReference>
<dbReference type="OrthoDB" id="196264at2759"/>
<dbReference type="GO" id="GO:0015385">
    <property type="term" value="F:sodium:proton antiporter activity"/>
    <property type="evidence" value="ECO:0007669"/>
    <property type="project" value="InterPro"/>
</dbReference>
<evidence type="ECO:0000313" key="6">
    <source>
        <dbReference type="EMBL" id="KAF6161944.1"/>
    </source>
</evidence>
<sequence length="128" mass="14217">MRGAVSVALAFSQFTKSGIAPYPVHATMVTNTIVVVLFSTLVFGFLTKPLIRMLIPHHVVGNGELSSQSSLKDDITLPLISFEESTTTNILRAKGSLSMLLERPVYTIHSYWRKFDDAYMRPLFGGPR</sequence>
<dbReference type="GO" id="GO:0098719">
    <property type="term" value="P:sodium ion import across plasma membrane"/>
    <property type="evidence" value="ECO:0007669"/>
    <property type="project" value="TreeGrafter"/>
</dbReference>
<keyword evidence="3" id="KW-0630">Potassium</keyword>
<keyword evidence="5" id="KW-0812">Transmembrane</keyword>
<evidence type="ECO:0000256" key="3">
    <source>
        <dbReference type="ARBA" id="ARBA00022958"/>
    </source>
</evidence>
<keyword evidence="7" id="KW-1185">Reference proteome</keyword>
<comment type="caution">
    <text evidence="6">The sequence shown here is derived from an EMBL/GenBank/DDBJ whole genome shotgun (WGS) entry which is preliminary data.</text>
</comment>
<keyword evidence="1" id="KW-0813">Transport</keyword>
<accession>A0A7J7N4E6</accession>
<reference evidence="6 7" key="1">
    <citation type="journal article" date="2020" name="IScience">
        <title>Genome Sequencing of the Endangered Kingdonia uniflora (Circaeasteraceae, Ranunculales) Reveals Potential Mechanisms of Evolutionary Specialization.</title>
        <authorList>
            <person name="Sun Y."/>
            <person name="Deng T."/>
            <person name="Zhang A."/>
            <person name="Moore M.J."/>
            <person name="Landis J.B."/>
            <person name="Lin N."/>
            <person name="Zhang H."/>
            <person name="Zhang X."/>
            <person name="Huang J."/>
            <person name="Zhang X."/>
            <person name="Sun H."/>
            <person name="Wang H."/>
        </authorList>
    </citation>
    <scope>NUCLEOTIDE SEQUENCE [LARGE SCALE GENOMIC DNA]</scope>
    <source>
        <strain evidence="6">TB1705</strain>
        <tissue evidence="6">Leaf</tissue>
    </source>
</reference>
<name>A0A7J7N4E6_9MAGN</name>
<keyword evidence="2" id="KW-0633">Potassium transport</keyword>
<gene>
    <name evidence="6" type="ORF">GIB67_014146</name>
</gene>
<evidence type="ECO:0000256" key="4">
    <source>
        <dbReference type="ARBA" id="ARBA00023065"/>
    </source>
</evidence>
<dbReference type="InterPro" id="IPR018422">
    <property type="entry name" value="Cation/H_exchanger_CPA1"/>
</dbReference>
<dbReference type="Proteomes" id="UP000541444">
    <property type="component" value="Unassembled WGS sequence"/>
</dbReference>
<evidence type="ECO:0000313" key="7">
    <source>
        <dbReference type="Proteomes" id="UP000541444"/>
    </source>
</evidence>
<keyword evidence="5" id="KW-1133">Transmembrane helix</keyword>
<evidence type="ECO:0000256" key="2">
    <source>
        <dbReference type="ARBA" id="ARBA00022538"/>
    </source>
</evidence>
<dbReference type="PANTHER" id="PTHR10110:SF179">
    <property type="entry name" value="SODIUM_HYDROGEN EXCHANGER 4"/>
    <property type="match status" value="1"/>
</dbReference>
<evidence type="ECO:0008006" key="8">
    <source>
        <dbReference type="Google" id="ProtNLM"/>
    </source>
</evidence>